<organism evidence="3 4">
    <name type="scientific">Acrasis kona</name>
    <dbReference type="NCBI Taxonomy" id="1008807"/>
    <lineage>
        <taxon>Eukaryota</taxon>
        <taxon>Discoba</taxon>
        <taxon>Heterolobosea</taxon>
        <taxon>Tetramitia</taxon>
        <taxon>Eutetramitia</taxon>
        <taxon>Acrasidae</taxon>
        <taxon>Acrasis</taxon>
    </lineage>
</organism>
<evidence type="ECO:0000313" key="3">
    <source>
        <dbReference type="EMBL" id="KAL0482518.1"/>
    </source>
</evidence>
<dbReference type="Proteomes" id="UP001431209">
    <property type="component" value="Unassembled WGS sequence"/>
</dbReference>
<accession>A0AAW2YZU3</accession>
<dbReference type="AlphaFoldDB" id="A0AAW2YZU3"/>
<dbReference type="EMBL" id="JAOPGA020000868">
    <property type="protein sequence ID" value="KAL0482518.1"/>
    <property type="molecule type" value="Genomic_DNA"/>
</dbReference>
<comment type="caution">
    <text evidence="3">The sequence shown here is derived from an EMBL/GenBank/DDBJ whole genome shotgun (WGS) entry which is preliminary data.</text>
</comment>
<keyword evidence="4" id="KW-1185">Reference proteome</keyword>
<evidence type="ECO:0000256" key="2">
    <source>
        <dbReference type="SAM" id="SignalP"/>
    </source>
</evidence>
<sequence>MIYFLLSAFASVFSGLKVIEKRRQLQETKPYKVTFTEALIHTLFDTTDKISNEWRNVNQIIDQRKNQGNNMLTYTPKQPLMLTYKPTNHPRQVVTSIAPNFEQGENDPTLIASIPDNRIQK</sequence>
<gene>
    <name evidence="3" type="ORF">AKO1_014416</name>
</gene>
<keyword evidence="2" id="KW-0732">Signal</keyword>
<reference evidence="3 4" key="1">
    <citation type="submission" date="2024-03" db="EMBL/GenBank/DDBJ databases">
        <title>The Acrasis kona genome and developmental transcriptomes reveal deep origins of eukaryotic multicellular pathways.</title>
        <authorList>
            <person name="Sheikh S."/>
            <person name="Fu C.-J."/>
            <person name="Brown M.W."/>
            <person name="Baldauf S.L."/>
        </authorList>
    </citation>
    <scope>NUCLEOTIDE SEQUENCE [LARGE SCALE GENOMIC DNA]</scope>
    <source>
        <strain evidence="3 4">ATCC MYA-3509</strain>
    </source>
</reference>
<evidence type="ECO:0000256" key="1">
    <source>
        <dbReference type="SAM" id="MobiDB-lite"/>
    </source>
</evidence>
<feature type="signal peptide" evidence="2">
    <location>
        <begin position="1"/>
        <end position="15"/>
    </location>
</feature>
<evidence type="ECO:0000313" key="4">
    <source>
        <dbReference type="Proteomes" id="UP001431209"/>
    </source>
</evidence>
<feature type="region of interest" description="Disordered" evidence="1">
    <location>
        <begin position="99"/>
        <end position="121"/>
    </location>
</feature>
<protein>
    <submittedName>
        <fullName evidence="3">Uncharacterized protein</fullName>
    </submittedName>
</protein>
<proteinExistence type="predicted"/>
<feature type="chain" id="PRO_5043610131" evidence="2">
    <location>
        <begin position="16"/>
        <end position="121"/>
    </location>
</feature>
<name>A0AAW2YZU3_9EUKA</name>